<evidence type="ECO:0000256" key="5">
    <source>
        <dbReference type="SAM" id="Phobius"/>
    </source>
</evidence>
<evidence type="ECO:0000313" key="7">
    <source>
        <dbReference type="Proteomes" id="UP000276603"/>
    </source>
</evidence>
<comment type="caution">
    <text evidence="6">The sequence shown here is derived from an EMBL/GenBank/DDBJ whole genome shotgun (WGS) entry which is preliminary data.</text>
</comment>
<name>A0A3B0BRN0_9FLAO</name>
<dbReference type="Proteomes" id="UP000276603">
    <property type="component" value="Unassembled WGS sequence"/>
</dbReference>
<feature type="transmembrane region" description="Helical" evidence="5">
    <location>
        <begin position="64"/>
        <end position="97"/>
    </location>
</feature>
<keyword evidence="7" id="KW-1185">Reference proteome</keyword>
<dbReference type="EMBL" id="RBCJ01000007">
    <property type="protein sequence ID" value="RKN75933.1"/>
    <property type="molecule type" value="Genomic_DNA"/>
</dbReference>
<dbReference type="AlphaFoldDB" id="A0A3B0BRN0"/>
<accession>A0A3B0BRN0</accession>
<organism evidence="6 7">
    <name type="scientific">Ulvibacterium marinum</name>
    <dbReference type="NCBI Taxonomy" id="2419782"/>
    <lineage>
        <taxon>Bacteria</taxon>
        <taxon>Pseudomonadati</taxon>
        <taxon>Bacteroidota</taxon>
        <taxon>Flavobacteriia</taxon>
        <taxon>Flavobacteriales</taxon>
        <taxon>Flavobacteriaceae</taxon>
        <taxon>Ulvibacterium</taxon>
    </lineage>
</organism>
<evidence type="ECO:0000256" key="4">
    <source>
        <dbReference type="ARBA" id="ARBA00023136"/>
    </source>
</evidence>
<keyword evidence="2 5" id="KW-0812">Transmembrane</keyword>
<evidence type="ECO:0000256" key="1">
    <source>
        <dbReference type="ARBA" id="ARBA00004141"/>
    </source>
</evidence>
<dbReference type="RefSeq" id="WP_120714415.1">
    <property type="nucleotide sequence ID" value="NZ_CANMKH010000014.1"/>
</dbReference>
<sequence length="121" mass="13255">MEIVNQKAALRSDNSLLAITHLSQLLTYVTGFGGLIVPLFIWLTSKDKVIGMDEHGKAIINFQLSIILLIILSIPAILLFGLGILSLIFVGIVSFVLPIVNAVRASNGESPSYFMTFRFFS</sequence>
<protein>
    <submittedName>
        <fullName evidence="6">DUF4870 domain-containing protein</fullName>
    </submittedName>
</protein>
<feature type="transmembrane region" description="Helical" evidence="5">
    <location>
        <begin position="25"/>
        <end position="43"/>
    </location>
</feature>
<dbReference type="Pfam" id="PF09685">
    <property type="entry name" value="MamF_MmsF"/>
    <property type="match status" value="1"/>
</dbReference>
<comment type="subcellular location">
    <subcellularLocation>
        <location evidence="1">Membrane</location>
        <topology evidence="1">Multi-pass membrane protein</topology>
    </subcellularLocation>
</comment>
<evidence type="ECO:0000256" key="3">
    <source>
        <dbReference type="ARBA" id="ARBA00022989"/>
    </source>
</evidence>
<reference evidence="6 7" key="1">
    <citation type="submission" date="2018-10" db="EMBL/GenBank/DDBJ databases">
        <title>Ulvibacterium marinum gen. nov., sp. nov., a novel marine bacterium of the family Flavobacteriaceae, isolated from a culture of the green alga Ulva prolifera.</title>
        <authorList>
            <person name="Zhang Z."/>
        </authorList>
    </citation>
    <scope>NUCLEOTIDE SEQUENCE [LARGE SCALE GENOMIC DNA]</scope>
    <source>
        <strain evidence="6 7">CCMM003</strain>
    </source>
</reference>
<evidence type="ECO:0000256" key="2">
    <source>
        <dbReference type="ARBA" id="ARBA00022692"/>
    </source>
</evidence>
<keyword evidence="3 5" id="KW-1133">Transmembrane helix</keyword>
<proteinExistence type="predicted"/>
<keyword evidence="4 5" id="KW-0472">Membrane</keyword>
<dbReference type="InterPro" id="IPR019109">
    <property type="entry name" value="MamF_MmsF"/>
</dbReference>
<evidence type="ECO:0000313" key="6">
    <source>
        <dbReference type="EMBL" id="RKN75933.1"/>
    </source>
</evidence>
<gene>
    <name evidence="6" type="ORF">D7Z94_25050</name>
</gene>
<dbReference type="OrthoDB" id="1446062at2"/>